<accession>A0A6G3T321</accession>
<sequence length="195" mass="20408">MENELLIALIGAGSALTGALIGGAAAVVGASKAARGAYLGSLDVTRRTAQREVYAELLRAAHAYEAGTGAVLESAGFLLEDLFNEREGLPPRHSGSERSGFRRAISSAADPQPVAAAARQVELEGPSRVAAAARAVQAAARQLAATLNGIEDGFEDPDANVRPSTPTDRPREHFEALKSAISTFADTTRKHLNHR</sequence>
<dbReference type="RefSeq" id="WP_164261240.1">
    <property type="nucleotide sequence ID" value="NZ_JAAGMK010001008.1"/>
</dbReference>
<feature type="region of interest" description="Disordered" evidence="1">
    <location>
        <begin position="151"/>
        <end position="170"/>
    </location>
</feature>
<evidence type="ECO:0000313" key="2">
    <source>
        <dbReference type="EMBL" id="NEB89513.1"/>
    </source>
</evidence>
<organism evidence="2">
    <name type="scientific">Streptomyces anulatus</name>
    <name type="common">Streptomyces chrysomallus</name>
    <dbReference type="NCBI Taxonomy" id="1892"/>
    <lineage>
        <taxon>Bacteria</taxon>
        <taxon>Bacillati</taxon>
        <taxon>Actinomycetota</taxon>
        <taxon>Actinomycetes</taxon>
        <taxon>Kitasatosporales</taxon>
        <taxon>Streptomycetaceae</taxon>
        <taxon>Streptomyces</taxon>
    </lineage>
</organism>
<evidence type="ECO:0000256" key="1">
    <source>
        <dbReference type="SAM" id="MobiDB-lite"/>
    </source>
</evidence>
<gene>
    <name evidence="2" type="ORF">G3I43_35955</name>
</gene>
<name>A0A6G3T321_STRAQ</name>
<protein>
    <submittedName>
        <fullName evidence="2">Uncharacterized protein</fullName>
    </submittedName>
</protein>
<comment type="caution">
    <text evidence="2">The sequence shown here is derived from an EMBL/GenBank/DDBJ whole genome shotgun (WGS) entry which is preliminary data.</text>
</comment>
<dbReference type="AlphaFoldDB" id="A0A6G3T321"/>
<reference evidence="2" key="1">
    <citation type="submission" date="2020-01" db="EMBL/GenBank/DDBJ databases">
        <title>Insect and environment-associated Actinomycetes.</title>
        <authorList>
            <person name="Currrie C."/>
            <person name="Chevrette M."/>
            <person name="Carlson C."/>
            <person name="Stubbendieck R."/>
            <person name="Wendt-Pienkowski E."/>
        </authorList>
    </citation>
    <scope>NUCLEOTIDE SEQUENCE</scope>
    <source>
        <strain evidence="2">SID505</strain>
    </source>
</reference>
<dbReference type="EMBL" id="JAAGMK010001008">
    <property type="protein sequence ID" value="NEB89513.1"/>
    <property type="molecule type" value="Genomic_DNA"/>
</dbReference>
<proteinExistence type="predicted"/>